<evidence type="ECO:0000256" key="1">
    <source>
        <dbReference type="ARBA" id="ARBA00023054"/>
    </source>
</evidence>
<dbReference type="InterPro" id="IPR051147">
    <property type="entry name" value="CFAP_domain-containing"/>
</dbReference>
<gene>
    <name evidence="3" type="ORF">PHYEVI_LOCUS7730</name>
</gene>
<dbReference type="GO" id="GO:0005856">
    <property type="term" value="C:cytoskeleton"/>
    <property type="evidence" value="ECO:0007669"/>
    <property type="project" value="UniProtKB-ARBA"/>
</dbReference>
<dbReference type="EMBL" id="OU900097">
    <property type="protein sequence ID" value="CAG9861390.1"/>
    <property type="molecule type" value="Genomic_DNA"/>
</dbReference>
<evidence type="ECO:0000259" key="2">
    <source>
        <dbReference type="Pfam" id="PF13863"/>
    </source>
</evidence>
<evidence type="ECO:0000313" key="3">
    <source>
        <dbReference type="EMBL" id="CAG9861390.1"/>
    </source>
</evidence>
<organism evidence="3 4">
    <name type="scientific">Phyllotreta striolata</name>
    <name type="common">Striped flea beetle</name>
    <name type="synonym">Crioceris striolata</name>
    <dbReference type="NCBI Taxonomy" id="444603"/>
    <lineage>
        <taxon>Eukaryota</taxon>
        <taxon>Metazoa</taxon>
        <taxon>Ecdysozoa</taxon>
        <taxon>Arthropoda</taxon>
        <taxon>Hexapoda</taxon>
        <taxon>Insecta</taxon>
        <taxon>Pterygota</taxon>
        <taxon>Neoptera</taxon>
        <taxon>Endopterygota</taxon>
        <taxon>Coleoptera</taxon>
        <taxon>Polyphaga</taxon>
        <taxon>Cucujiformia</taxon>
        <taxon>Chrysomeloidea</taxon>
        <taxon>Chrysomelidae</taxon>
        <taxon>Galerucinae</taxon>
        <taxon>Alticini</taxon>
        <taxon>Phyllotreta</taxon>
    </lineage>
</organism>
<name>A0A9N9TUB5_PHYSR</name>
<dbReference type="PANTHER" id="PTHR21683">
    <property type="entry name" value="COILED-COIL DOMAIN-CONTAINING PROTEIN 42 LIKE-2-LIKE-RELATED"/>
    <property type="match status" value="1"/>
</dbReference>
<dbReference type="Pfam" id="PF13863">
    <property type="entry name" value="DUF4200"/>
    <property type="match status" value="1"/>
</dbReference>
<dbReference type="OrthoDB" id="10264298at2759"/>
<reference evidence="3" key="1">
    <citation type="submission" date="2022-01" db="EMBL/GenBank/DDBJ databases">
        <authorList>
            <person name="King R."/>
        </authorList>
    </citation>
    <scope>NUCLEOTIDE SEQUENCE</scope>
</reference>
<proteinExistence type="predicted"/>
<keyword evidence="4" id="KW-1185">Reference proteome</keyword>
<dbReference type="AlphaFoldDB" id="A0A9N9TUB5"/>
<evidence type="ECO:0000313" key="4">
    <source>
        <dbReference type="Proteomes" id="UP001153712"/>
    </source>
</evidence>
<keyword evidence="1" id="KW-0175">Coiled coil</keyword>
<dbReference type="InterPro" id="IPR025252">
    <property type="entry name" value="DUF4200"/>
</dbReference>
<dbReference type="PANTHER" id="PTHR21683:SF2">
    <property type="entry name" value="COILED-COIL DOMAIN-CONTAINING PROTEIN 42 LIKE-2-LIKE"/>
    <property type="match status" value="1"/>
</dbReference>
<protein>
    <recommendedName>
        <fullName evidence="2">DUF4200 domain-containing protein</fullName>
    </recommendedName>
</protein>
<accession>A0A9N9TUB5</accession>
<dbReference type="Proteomes" id="UP001153712">
    <property type="component" value="Chromosome 4"/>
</dbReference>
<sequence length="334" mass="39532">MENTDAVPHSPRLEFPNVPRYDCVSDYIQSKAFMAMDKIYPEFDVVRMDDPKNSLALAEVKLHFTERQLADRRRYMIALRKELDEKWKELETKEHELRTNFQNFDLFIKENNDKRERAEKKIKEDSVLLGQRKQEIEKCNQFYLEIREVKNQMDQKIKRNHEYENYLSKVVEASKEFATIQDLINRYLSLLGAKNYLGLLQENNLRALENAKSDMTKLVEEKNFILMGLNNKIAALQARFENAKIKSLECEHLVLQIKNYAVIHLNEIEEVKFSIWNMYCHMSASKQEPLSIAREDIEEQMLYIKRTLTEVLKVNQLLRKGVKTSADSKKDKSN</sequence>
<feature type="domain" description="DUF4200" evidence="2">
    <location>
        <begin position="65"/>
        <end position="172"/>
    </location>
</feature>